<organism evidence="3 5">
    <name type="scientific">Xylanibacter ruminicola</name>
    <name type="common">Prevotella ruminicola</name>
    <dbReference type="NCBI Taxonomy" id="839"/>
    <lineage>
        <taxon>Bacteria</taxon>
        <taxon>Pseudomonadati</taxon>
        <taxon>Bacteroidota</taxon>
        <taxon>Bacteroidia</taxon>
        <taxon>Bacteroidales</taxon>
        <taxon>Prevotellaceae</taxon>
        <taxon>Xylanibacter</taxon>
    </lineage>
</organism>
<sequence length="146" mass="16758">MKQFLLYIIGIGLFFTSCDIETSDNGNLDGYWHLVRVDTLATGGYSDLSDTRVFWGVQMNLIQAVDHDNDTGHYGYLFNFDYNNQSLRLYNAHKHDRAAGDPLVNDAEVLSPLGITKLDDLFVVEKLSNDKMVLRDDTLRLWFEKM</sequence>
<name>A0A1M7ECS2_XYLRU</name>
<evidence type="ECO:0000313" key="2">
    <source>
        <dbReference type="EMBL" id="SEA91766.1"/>
    </source>
</evidence>
<dbReference type="RefSeq" id="WP_073043301.1">
    <property type="nucleotide sequence ID" value="NZ_FOLF01000003.1"/>
</dbReference>
<dbReference type="EMBL" id="FNRF01000007">
    <property type="protein sequence ID" value="SEA91766.1"/>
    <property type="molecule type" value="Genomic_DNA"/>
</dbReference>
<proteinExistence type="predicted"/>
<dbReference type="Gene3D" id="2.40.128.280">
    <property type="match status" value="1"/>
</dbReference>
<dbReference type="Pfam" id="PF16585">
    <property type="entry name" value="Lipocalin_8"/>
    <property type="match status" value="1"/>
</dbReference>
<dbReference type="EMBL" id="FRCJ01000001">
    <property type="protein sequence ID" value="SHL89571.1"/>
    <property type="molecule type" value="Genomic_DNA"/>
</dbReference>
<dbReference type="Proteomes" id="UP000182257">
    <property type="component" value="Unassembled WGS sequence"/>
</dbReference>
<dbReference type="PROSITE" id="PS51257">
    <property type="entry name" value="PROKAR_LIPOPROTEIN"/>
    <property type="match status" value="1"/>
</dbReference>
<dbReference type="AlphaFoldDB" id="A0A1M7ECS2"/>
<accession>A0A1M7ECS2</accession>
<dbReference type="Proteomes" id="UP000184280">
    <property type="component" value="Unassembled WGS sequence"/>
</dbReference>
<evidence type="ECO:0000313" key="3">
    <source>
        <dbReference type="EMBL" id="SHL89571.1"/>
    </source>
</evidence>
<gene>
    <name evidence="3" type="ORF">SAMN04488494_1035</name>
    <name evidence="2" type="ORF">SAMN05216462_3097</name>
</gene>
<feature type="domain" description="Lipocalin-like" evidence="1">
    <location>
        <begin position="15"/>
        <end position="145"/>
    </location>
</feature>
<dbReference type="OrthoDB" id="1082056at2"/>
<protein>
    <submittedName>
        <fullName evidence="3">Lipocalin-like domain-containing protein</fullName>
    </submittedName>
</protein>
<dbReference type="InterPro" id="IPR024311">
    <property type="entry name" value="Lipocalin-like"/>
</dbReference>
<reference evidence="2 4" key="1">
    <citation type="submission" date="2016-10" db="EMBL/GenBank/DDBJ databases">
        <authorList>
            <person name="de Groot N.N."/>
        </authorList>
    </citation>
    <scope>NUCLEOTIDE SEQUENCE [LARGE SCALE GENOMIC DNA]</scope>
    <source>
        <strain evidence="2 4">D31d</strain>
    </source>
</reference>
<evidence type="ECO:0000313" key="5">
    <source>
        <dbReference type="Proteomes" id="UP000184280"/>
    </source>
</evidence>
<reference evidence="3 5" key="2">
    <citation type="submission" date="2016-11" db="EMBL/GenBank/DDBJ databases">
        <authorList>
            <person name="Jaros S."/>
            <person name="Januszkiewicz K."/>
            <person name="Wedrychowicz H."/>
        </authorList>
    </citation>
    <scope>NUCLEOTIDE SEQUENCE [LARGE SCALE GENOMIC DNA]</scope>
    <source>
        <strain evidence="3 5">BPI-34</strain>
    </source>
</reference>
<evidence type="ECO:0000313" key="4">
    <source>
        <dbReference type="Proteomes" id="UP000182257"/>
    </source>
</evidence>
<evidence type="ECO:0000259" key="1">
    <source>
        <dbReference type="Pfam" id="PF16585"/>
    </source>
</evidence>